<feature type="domain" description="HIT" evidence="4">
    <location>
        <begin position="6"/>
        <end position="111"/>
    </location>
</feature>
<dbReference type="InterPro" id="IPR036265">
    <property type="entry name" value="HIT-like_sf"/>
</dbReference>
<evidence type="ECO:0000259" key="4">
    <source>
        <dbReference type="PROSITE" id="PS51084"/>
    </source>
</evidence>
<evidence type="ECO:0000313" key="5">
    <source>
        <dbReference type="EMBL" id="OGZ56212.1"/>
    </source>
</evidence>
<dbReference type="Pfam" id="PF11969">
    <property type="entry name" value="DcpS_C"/>
    <property type="match status" value="1"/>
</dbReference>
<dbReference type="Gene3D" id="3.30.428.10">
    <property type="entry name" value="HIT-like"/>
    <property type="match status" value="1"/>
</dbReference>
<comment type="caution">
    <text evidence="5">The sequence shown here is derived from an EMBL/GenBank/DDBJ whole genome shotgun (WGS) entry which is preliminary data.</text>
</comment>
<evidence type="ECO:0000256" key="2">
    <source>
        <dbReference type="PIRSR" id="PIRSR601310-3"/>
    </source>
</evidence>
<feature type="short sequence motif" description="Histidine triad motif" evidence="2 3">
    <location>
        <begin position="97"/>
        <end position="101"/>
    </location>
</feature>
<dbReference type="PROSITE" id="PS00892">
    <property type="entry name" value="HIT_1"/>
    <property type="match status" value="1"/>
</dbReference>
<accession>A0A1G2H162</accession>
<proteinExistence type="predicted"/>
<dbReference type="InterPro" id="IPR019808">
    <property type="entry name" value="Histidine_triad_CS"/>
</dbReference>
<evidence type="ECO:0000256" key="1">
    <source>
        <dbReference type="PIRSR" id="PIRSR601310-1"/>
    </source>
</evidence>
<evidence type="ECO:0000313" key="6">
    <source>
        <dbReference type="Proteomes" id="UP000178186"/>
    </source>
</evidence>
<dbReference type="SUPFAM" id="SSF54197">
    <property type="entry name" value="HIT-like"/>
    <property type="match status" value="1"/>
</dbReference>
<protein>
    <submittedName>
        <fullName evidence="5">Histidine triad nucleotide-binding protein</fullName>
    </submittedName>
</protein>
<dbReference type="Proteomes" id="UP000178186">
    <property type="component" value="Unassembled WGS sequence"/>
</dbReference>
<dbReference type="GO" id="GO:0003824">
    <property type="term" value="F:catalytic activity"/>
    <property type="evidence" value="ECO:0007669"/>
    <property type="project" value="InterPro"/>
</dbReference>
<sequence>METSCIFCGIAFGKIPAEIVKDSDALVVFKDIKPKAPVHLLIVPKKHVESVAELAEEDRGLISDMVYMAKGIASDQGLPGYQLSINVGRAGGQMVNHLHMHLLGGWEEPGN</sequence>
<name>A0A1G2H162_9BACT</name>
<dbReference type="STRING" id="1802128.A3H64_01240"/>
<organism evidence="5 6">
    <name type="scientific">Candidatus Ryanbacteria bacterium RIFCSPLOWO2_02_FULL_45_11c</name>
    <dbReference type="NCBI Taxonomy" id="1802128"/>
    <lineage>
        <taxon>Bacteria</taxon>
        <taxon>Candidatus Ryaniibacteriota</taxon>
    </lineage>
</organism>
<evidence type="ECO:0000256" key="3">
    <source>
        <dbReference type="PROSITE-ProRule" id="PRU00464"/>
    </source>
</evidence>
<feature type="active site" description="Tele-AMP-histidine intermediate" evidence="1">
    <location>
        <position position="99"/>
    </location>
</feature>
<dbReference type="PANTHER" id="PTHR23089">
    <property type="entry name" value="HISTIDINE TRIAD HIT PROTEIN"/>
    <property type="match status" value="1"/>
</dbReference>
<dbReference type="InterPro" id="IPR011146">
    <property type="entry name" value="HIT-like"/>
</dbReference>
<dbReference type="EMBL" id="MHNY01000017">
    <property type="protein sequence ID" value="OGZ56212.1"/>
    <property type="molecule type" value="Genomic_DNA"/>
</dbReference>
<reference evidence="5 6" key="1">
    <citation type="journal article" date="2016" name="Nat. Commun.">
        <title>Thousands of microbial genomes shed light on interconnected biogeochemical processes in an aquifer system.</title>
        <authorList>
            <person name="Anantharaman K."/>
            <person name="Brown C.T."/>
            <person name="Hug L.A."/>
            <person name="Sharon I."/>
            <person name="Castelle C.J."/>
            <person name="Probst A.J."/>
            <person name="Thomas B.C."/>
            <person name="Singh A."/>
            <person name="Wilkins M.J."/>
            <person name="Karaoz U."/>
            <person name="Brodie E.L."/>
            <person name="Williams K.H."/>
            <person name="Hubbard S.S."/>
            <person name="Banfield J.F."/>
        </authorList>
    </citation>
    <scope>NUCLEOTIDE SEQUENCE [LARGE SCALE GENOMIC DNA]</scope>
</reference>
<gene>
    <name evidence="5" type="ORF">A3H64_01240</name>
</gene>
<dbReference type="InterPro" id="IPR001310">
    <property type="entry name" value="Histidine_triad_HIT"/>
</dbReference>
<dbReference type="PRINTS" id="PR00332">
    <property type="entry name" value="HISTRIAD"/>
</dbReference>
<dbReference type="PROSITE" id="PS51084">
    <property type="entry name" value="HIT_2"/>
    <property type="match status" value="1"/>
</dbReference>
<dbReference type="AlphaFoldDB" id="A0A1G2H162"/>